<dbReference type="Gene3D" id="1.20.1250.20">
    <property type="entry name" value="MFS general substrate transporter like domains"/>
    <property type="match status" value="2"/>
</dbReference>
<comment type="caution">
    <text evidence="8">The sequence shown here is derived from an EMBL/GenBank/DDBJ whole genome shotgun (WGS) entry which is preliminary data.</text>
</comment>
<feature type="transmembrane region" description="Helical" evidence="6">
    <location>
        <begin position="202"/>
        <end position="221"/>
    </location>
</feature>
<gene>
    <name evidence="8" type="ORF">LMH87_006158</name>
</gene>
<comment type="subcellular location">
    <subcellularLocation>
        <location evidence="1">Membrane</location>
        <topology evidence="1">Multi-pass membrane protein</topology>
    </subcellularLocation>
</comment>
<dbReference type="KEGG" id="amus:LMH87_006158"/>
<dbReference type="PROSITE" id="PS50850">
    <property type="entry name" value="MFS"/>
    <property type="match status" value="1"/>
</dbReference>
<dbReference type="RefSeq" id="XP_056059400.1">
    <property type="nucleotide sequence ID" value="XM_056204000.1"/>
</dbReference>
<dbReference type="GO" id="GO:0016020">
    <property type="term" value="C:membrane"/>
    <property type="evidence" value="ECO:0007669"/>
    <property type="project" value="UniProtKB-SubCell"/>
</dbReference>
<dbReference type="GeneID" id="80893317"/>
<evidence type="ECO:0000256" key="1">
    <source>
        <dbReference type="ARBA" id="ARBA00004141"/>
    </source>
</evidence>
<keyword evidence="4 6" id="KW-1133">Transmembrane helix</keyword>
<organism evidence="8 9">
    <name type="scientific">Akanthomyces muscarius</name>
    <name type="common">Entomopathogenic fungus</name>
    <name type="synonym">Lecanicillium muscarium</name>
    <dbReference type="NCBI Taxonomy" id="2231603"/>
    <lineage>
        <taxon>Eukaryota</taxon>
        <taxon>Fungi</taxon>
        <taxon>Dikarya</taxon>
        <taxon>Ascomycota</taxon>
        <taxon>Pezizomycotina</taxon>
        <taxon>Sordariomycetes</taxon>
        <taxon>Hypocreomycetidae</taxon>
        <taxon>Hypocreales</taxon>
        <taxon>Cordycipitaceae</taxon>
        <taxon>Akanthomyces</taxon>
    </lineage>
</organism>
<sequence>MNEKIESPTVQEVPADVPTPTRVVDWTIEEEKKAKRKLDLIIMPILTLGFFCLQLDRGNMANAITDNFMRDVGINQDQFNVGQQMLSLGIVLTEIPANMVLYRVGPGKWLTLQLFLFGTVSAFQAFQRGYGAFVATRFLLGITESGFIPGGLWTLSTWYTRTETAKRVMVFYFGNQIGQASAKLLAFGILHMRGVGGQPGWFWLFALMGAFTVLSGFVFGFCLPDSFRNPRSTFLPKYEWFTPREIHILQTRVLIDDPMKGHKKTKIPLAAFKRAFLDWRIWIHFLITLCNNGPQRAFDTYAPSIVTSFGYTGLSSNALAAVGLFLQVPVSFAFSWFSDKFNRRGETVMVGMFGHLLGYILNRAFTQVNSRGVRYFGVIWTQMFGTFSHPLNIAWLSLTCHDSEQRALAMAGVIMNANIAGIYGAQIFRSDDKPLYRRGFSVAIAILCFGFVLATARWLEEKIRLRRKRRSAAA</sequence>
<feature type="transmembrane region" description="Helical" evidence="6">
    <location>
        <begin position="348"/>
        <end position="365"/>
    </location>
</feature>
<feature type="transmembrane region" description="Helical" evidence="6">
    <location>
        <begin position="138"/>
        <end position="159"/>
    </location>
</feature>
<proteinExistence type="predicted"/>
<dbReference type="GO" id="GO:0022857">
    <property type="term" value="F:transmembrane transporter activity"/>
    <property type="evidence" value="ECO:0007669"/>
    <property type="project" value="InterPro"/>
</dbReference>
<feature type="transmembrane region" description="Helical" evidence="6">
    <location>
        <begin position="171"/>
        <end position="190"/>
    </location>
</feature>
<keyword evidence="3 6" id="KW-0812">Transmembrane</keyword>
<dbReference type="Pfam" id="PF07690">
    <property type="entry name" value="MFS_1"/>
    <property type="match status" value="1"/>
</dbReference>
<dbReference type="Proteomes" id="UP001144673">
    <property type="component" value="Chromosome 1"/>
</dbReference>
<dbReference type="PANTHER" id="PTHR43791:SF32">
    <property type="entry name" value="MAJOR FACILITATOR SUPERFAMILY (MFS) PROFILE DOMAIN-CONTAINING PROTEIN"/>
    <property type="match status" value="1"/>
</dbReference>
<dbReference type="SUPFAM" id="SSF103473">
    <property type="entry name" value="MFS general substrate transporter"/>
    <property type="match status" value="1"/>
</dbReference>
<feature type="transmembrane region" description="Helical" evidence="6">
    <location>
        <begin position="440"/>
        <end position="459"/>
    </location>
</feature>
<dbReference type="InterPro" id="IPR036259">
    <property type="entry name" value="MFS_trans_sf"/>
</dbReference>
<protein>
    <recommendedName>
        <fullName evidence="7">Major facilitator superfamily (MFS) profile domain-containing protein</fullName>
    </recommendedName>
</protein>
<evidence type="ECO:0000313" key="9">
    <source>
        <dbReference type="Proteomes" id="UP001144673"/>
    </source>
</evidence>
<keyword evidence="9" id="KW-1185">Reference proteome</keyword>
<keyword evidence="5 6" id="KW-0472">Membrane</keyword>
<feature type="transmembrane region" description="Helical" evidence="6">
    <location>
        <begin position="408"/>
        <end position="428"/>
    </location>
</feature>
<evidence type="ECO:0000256" key="6">
    <source>
        <dbReference type="SAM" id="Phobius"/>
    </source>
</evidence>
<dbReference type="PANTHER" id="PTHR43791">
    <property type="entry name" value="PERMEASE-RELATED"/>
    <property type="match status" value="1"/>
</dbReference>
<evidence type="ECO:0000259" key="7">
    <source>
        <dbReference type="PROSITE" id="PS50850"/>
    </source>
</evidence>
<evidence type="ECO:0000256" key="5">
    <source>
        <dbReference type="ARBA" id="ARBA00023136"/>
    </source>
</evidence>
<evidence type="ECO:0000256" key="3">
    <source>
        <dbReference type="ARBA" id="ARBA00022692"/>
    </source>
</evidence>
<dbReference type="AlphaFoldDB" id="A0A9W8USJ9"/>
<accession>A0A9W8USJ9</accession>
<dbReference type="EMBL" id="JAJHUN010000001">
    <property type="protein sequence ID" value="KAJ4164485.1"/>
    <property type="molecule type" value="Genomic_DNA"/>
</dbReference>
<evidence type="ECO:0000313" key="8">
    <source>
        <dbReference type="EMBL" id="KAJ4164485.1"/>
    </source>
</evidence>
<evidence type="ECO:0000256" key="2">
    <source>
        <dbReference type="ARBA" id="ARBA00022448"/>
    </source>
</evidence>
<feature type="domain" description="Major facilitator superfamily (MFS) profile" evidence="7">
    <location>
        <begin position="42"/>
        <end position="474"/>
    </location>
</feature>
<evidence type="ECO:0000256" key="4">
    <source>
        <dbReference type="ARBA" id="ARBA00022989"/>
    </source>
</evidence>
<reference evidence="8" key="1">
    <citation type="journal article" date="2023" name="Access Microbiol">
        <title>De-novo genome assembly for Akanthomyces muscarius, a biocontrol agent of insect agricultural pests.</title>
        <authorList>
            <person name="Erdos Z."/>
            <person name="Studholme D.J."/>
            <person name="Raymond B."/>
            <person name="Sharma M."/>
        </authorList>
    </citation>
    <scope>NUCLEOTIDE SEQUENCE</scope>
    <source>
        <strain evidence="8">Ve6</strain>
    </source>
</reference>
<dbReference type="InterPro" id="IPR011701">
    <property type="entry name" value="MFS"/>
</dbReference>
<dbReference type="InterPro" id="IPR020846">
    <property type="entry name" value="MFS_dom"/>
</dbReference>
<name>A0A9W8USJ9_AKAMU</name>
<keyword evidence="2" id="KW-0813">Transport</keyword>